<feature type="chain" id="PRO_5014791636" evidence="1">
    <location>
        <begin position="29"/>
        <end position="1582"/>
    </location>
</feature>
<evidence type="ECO:0000313" key="3">
    <source>
        <dbReference type="Proteomes" id="UP000235826"/>
    </source>
</evidence>
<protein>
    <submittedName>
        <fullName evidence="2">Uncharacterized protein</fullName>
    </submittedName>
</protein>
<dbReference type="KEGG" id="fek:C1H87_13600"/>
<sequence>MINKNFPKRISVVLAILAFSLFINTTEAQGPNAPEAGSFEPINVTDVVNLITGDFVYTIPAINVPGPNGGYPLTLSYHGGIGVDQESSWVGLGWSLNPGAINRTINGYPDDWNNVKTYEYYWNKGDILRQHTVDVTIPLYGYSISVGASWGSMRGFSGSVGMSVAGVTVDAGSDGMSVGIGINKYLGVSVGMGLNSGFNAGVYVGTGGDAGLNLGVGYSENGGFSGSLSAYASSNRKSGRNVGGSLGITTNGAITYGLGASIEDKDSKSKSYGYTMRTGSGGAYYSTKMTQNDVSISQKSYTIPAILVNYRYERVKWWVDKLKEPGVSGAVFSDNIVLNVPQSVIDYCEGLYGQCSQFWYESSQEACDCIEAQGEGYGYTGTQTNPDYAFSDISEINTMDSNERFSILNNNPVLLNTDGYNVSGQGMAGQMSPRIMKNIALVNVNHNYEESDLKYFKPQSSTSPSAAKFYFNDELVGGAQVNEVSFSNTANPTNFDSYINNPSEAITGNKRAGSFVEYFTYGNIPSSLILPKNFNKPDFVKQEAIAGYRITSTDGVVYTYMLPVYSVMEKFRRFHYQNYEPNIYSEKTNQAYATHWLLTSVTGPDYFDANANGLLDEGDYGYWVDFEYGKWSEGMVWRTPSKIDEYSIIEDNRLYSWGIKELYYLDKISTRTHTALFIKEVREDAMGIPQKFIYKDISETEMPSQKQLRLNKIVLVNNSDLGTISKTNTTDIVPLPNRAFTFSDPKIEKTYSFTLNLQNNVIDTKDSYVTNIEQKALRVISLEYDYSLATNAPNSNALGKLTLRKLFSKGKQGISLIPPYRFNYTNNPNWDYDNENYWGYNHYDATAWSLNEIISPQGAKINIEYEGDEYDNANSNIYDFKEIETEVTQNNFKISADVGNYALKNGDIIYLDYENNFDDCSLNARVRAEYEGRVQLVEKWSIDFRTTYELTLLDPANYNFEILHVYNPPQICNEDSGALEDAKFTKINGTAFKHKNHAGIRVAAINVSDEVNTWKTTYEYGIGSVPYEPFYNFQGVANQSLLRSPNVLYDRVTVRDLDQNGLVINNVKNVYKFITDQTLIDGSKDKLKTNRIRSDNFNQFDNNSILGYIYDYKDYQSIIGNLSESSVYQGNNLLSKTVNTYAFLDESSGVINKVSTQMYKATNPKPGNTTITNTNHLISTNYTNYPVVLESSEIIQGGTKQVITNSQKRDLNSGQVLEDLILASDGKEYKSEVTPAYTIPQYAAMGSKLDNLNNKNMLTQAAINKSFVKESGVWKLTGAGIETWNPQTYTAGTETFDVWRKHKSFQWNGETNSNGLLVNYNELNEDNFNWNIAETQPSNTKWRKLSEVTKYDQFSMPLEVVDINGNKGATKLGDKSSKVFVTGNAGYDEIFYSGAEDLNGSLFGGDVNIGTAIENSTYAHTGSKSLQIATGNKGYVVSVTQGKTNKYKASLWAKYGTHLSTKLRVNSVTQISHSEMERAGDWVLLNFYFNINGTQNVEVYADGNTIYVDDFRLHPVSSSVVSYVYNKWDELTHILGGNNLAIEYKYDEVGRLTETLSEVIDFNGAGSGGFKKVSENEYTYKF</sequence>
<keyword evidence="1" id="KW-0732">Signal</keyword>
<gene>
    <name evidence="2" type="ORF">C1H87_13600</name>
</gene>
<dbReference type="EMBL" id="CP025791">
    <property type="protein sequence ID" value="AUP79685.1"/>
    <property type="molecule type" value="Genomic_DNA"/>
</dbReference>
<dbReference type="RefSeq" id="WP_102756338.1">
    <property type="nucleotide sequence ID" value="NZ_CP025791.1"/>
</dbReference>
<reference evidence="2 3" key="1">
    <citation type="submission" date="2018-01" db="EMBL/GenBank/DDBJ databases">
        <title>Complete genome sequence of Flavivirga eckloniae ECD14 isolated from seaweed Ecklonia cava.</title>
        <authorList>
            <person name="Lee J.H."/>
            <person name="Baik K.S."/>
            <person name="Seong C.N."/>
        </authorList>
    </citation>
    <scope>NUCLEOTIDE SEQUENCE [LARGE SCALE GENOMIC DNA]</scope>
    <source>
        <strain evidence="2 3">ECD14</strain>
    </source>
</reference>
<accession>A0A2K9PRL5</accession>
<proteinExistence type="predicted"/>
<name>A0A2K9PRL5_9FLAO</name>
<dbReference type="Proteomes" id="UP000235826">
    <property type="component" value="Chromosome"/>
</dbReference>
<keyword evidence="3" id="KW-1185">Reference proteome</keyword>
<dbReference type="PROSITE" id="PS00018">
    <property type="entry name" value="EF_HAND_1"/>
    <property type="match status" value="1"/>
</dbReference>
<organism evidence="2 3">
    <name type="scientific">Flavivirga eckloniae</name>
    <dbReference type="NCBI Taxonomy" id="1803846"/>
    <lineage>
        <taxon>Bacteria</taxon>
        <taxon>Pseudomonadati</taxon>
        <taxon>Bacteroidota</taxon>
        <taxon>Flavobacteriia</taxon>
        <taxon>Flavobacteriales</taxon>
        <taxon>Flavobacteriaceae</taxon>
        <taxon>Flavivirga</taxon>
    </lineage>
</organism>
<feature type="signal peptide" evidence="1">
    <location>
        <begin position="1"/>
        <end position="28"/>
    </location>
</feature>
<evidence type="ECO:0000256" key="1">
    <source>
        <dbReference type="SAM" id="SignalP"/>
    </source>
</evidence>
<dbReference type="InterPro" id="IPR018247">
    <property type="entry name" value="EF_Hand_1_Ca_BS"/>
</dbReference>
<evidence type="ECO:0000313" key="2">
    <source>
        <dbReference type="EMBL" id="AUP79685.1"/>
    </source>
</evidence>
<dbReference type="OrthoDB" id="9814627at2"/>